<evidence type="ECO:0000313" key="3">
    <source>
        <dbReference type="EMBL" id="PAV16239.1"/>
    </source>
</evidence>
<protein>
    <submittedName>
        <fullName evidence="3">Uncharacterized protein</fullName>
    </submittedName>
</protein>
<evidence type="ECO:0000256" key="1">
    <source>
        <dbReference type="SAM" id="MobiDB-lite"/>
    </source>
</evidence>
<name>A0A286U9K4_9AGAM</name>
<keyword evidence="2" id="KW-0812">Transmembrane</keyword>
<feature type="region of interest" description="Disordered" evidence="1">
    <location>
        <begin position="568"/>
        <end position="591"/>
    </location>
</feature>
<dbReference type="InParanoid" id="A0A286U9K4"/>
<feature type="compositionally biased region" description="Polar residues" evidence="1">
    <location>
        <begin position="131"/>
        <end position="163"/>
    </location>
</feature>
<reference evidence="3 4" key="1">
    <citation type="journal article" date="2017" name="Mol. Ecol.">
        <title>Comparative and population genomic landscape of Phellinus noxius: A hypervariable fungus causing root rot in trees.</title>
        <authorList>
            <person name="Chung C.L."/>
            <person name="Lee T.J."/>
            <person name="Akiba M."/>
            <person name="Lee H.H."/>
            <person name="Kuo T.H."/>
            <person name="Liu D."/>
            <person name="Ke H.M."/>
            <person name="Yokoi T."/>
            <person name="Roa M.B."/>
            <person name="Lu M.J."/>
            <person name="Chang Y.Y."/>
            <person name="Ann P.J."/>
            <person name="Tsai J.N."/>
            <person name="Chen C.Y."/>
            <person name="Tzean S.S."/>
            <person name="Ota Y."/>
            <person name="Hattori T."/>
            <person name="Sahashi N."/>
            <person name="Liou R.F."/>
            <person name="Kikuchi T."/>
            <person name="Tsai I.J."/>
        </authorList>
    </citation>
    <scope>NUCLEOTIDE SEQUENCE [LARGE SCALE GENOMIC DNA]</scope>
    <source>
        <strain evidence="3 4">FFPRI411160</strain>
    </source>
</reference>
<feature type="transmembrane region" description="Helical" evidence="2">
    <location>
        <begin position="98"/>
        <end position="117"/>
    </location>
</feature>
<organism evidence="3 4">
    <name type="scientific">Pyrrhoderma noxium</name>
    <dbReference type="NCBI Taxonomy" id="2282107"/>
    <lineage>
        <taxon>Eukaryota</taxon>
        <taxon>Fungi</taxon>
        <taxon>Dikarya</taxon>
        <taxon>Basidiomycota</taxon>
        <taxon>Agaricomycotina</taxon>
        <taxon>Agaricomycetes</taxon>
        <taxon>Hymenochaetales</taxon>
        <taxon>Hymenochaetaceae</taxon>
        <taxon>Pyrrhoderma</taxon>
    </lineage>
</organism>
<feature type="region of interest" description="Disordered" evidence="1">
    <location>
        <begin position="517"/>
        <end position="548"/>
    </location>
</feature>
<keyword evidence="2" id="KW-1133">Transmembrane helix</keyword>
<feature type="region of interest" description="Disordered" evidence="1">
    <location>
        <begin position="274"/>
        <end position="293"/>
    </location>
</feature>
<dbReference type="EMBL" id="NBII01000008">
    <property type="protein sequence ID" value="PAV16239.1"/>
    <property type="molecule type" value="Genomic_DNA"/>
</dbReference>
<dbReference type="AlphaFoldDB" id="A0A286U9K4"/>
<proteinExistence type="predicted"/>
<comment type="caution">
    <text evidence="3">The sequence shown here is derived from an EMBL/GenBank/DDBJ whole genome shotgun (WGS) entry which is preliminary data.</text>
</comment>
<feature type="compositionally biased region" description="Polar residues" evidence="1">
    <location>
        <begin position="518"/>
        <end position="536"/>
    </location>
</feature>
<dbReference type="Proteomes" id="UP000217199">
    <property type="component" value="Unassembled WGS sequence"/>
</dbReference>
<sequence>MAPYVLANRTSASFYPRSLPTHPRLPRHSLRSFVYPFPGRAVNGLNLFTGKTDSKDSKPPYLGVGPVLLHPSPTSLLNTLSSTSSSPSSAPHFSTTRLGLVAIILIPAIVLGAIILFRRRRYGKQRPAQKNHVSPMNQGSVEPSSHPQAQGTRSCPESAQSQLPRDRIRAMNSVPSNQLSLTADKSTHLSSPMHQESTPLFFSTLPSTPMSPCTLGNYSAGINTSDPEPLSPLSLPSPSVGFSDNLSCPSTPVTPTTPVMFFLPTTPNSSFLSSSFESSGNYENPASRPQESSGSEIRYTWDFKCQGIHYKKENCLDIVCEQPILDISGTSNYTFSGAPVIASDAMVSKKVPITDVNERHEYTGTIPALVPARPIMPIEDKNEDPVDDRVIPLSITELESVVGDDADKDKDNDTTLNTTCATLVADVGNEMGDLHAHFADVSKDNTCLGNDKFIKDTMLLLPDFELVAPRLSFDFADESHDLTESVMSENGQTKETSLFSSKCLKSTSTKKLTFLSTPSHRTLSPRTSSLKTSSNLPAKPANAMSPTSSSFLNTNTAGILTSAPQPKLASMQFGSTRSRSSRGRAASTSETVIGTKASDRHSCGLSINISKPASSRVVGVTDSGFDSFPPLVTSSGLTGTEGSEVNCNIGSIKGSRESKGFLRSSFSLPISVELASLCSVSRRLKSKCD</sequence>
<evidence type="ECO:0000313" key="4">
    <source>
        <dbReference type="Proteomes" id="UP000217199"/>
    </source>
</evidence>
<feature type="compositionally biased region" description="Low complexity" evidence="1">
    <location>
        <begin position="574"/>
        <end position="589"/>
    </location>
</feature>
<gene>
    <name evidence="3" type="ORF">PNOK_0785900</name>
</gene>
<accession>A0A286U9K4</accession>
<feature type="region of interest" description="Disordered" evidence="1">
    <location>
        <begin position="126"/>
        <end position="164"/>
    </location>
</feature>
<feature type="compositionally biased region" description="Polar residues" evidence="1">
    <location>
        <begin position="280"/>
        <end position="293"/>
    </location>
</feature>
<evidence type="ECO:0000256" key="2">
    <source>
        <dbReference type="SAM" id="Phobius"/>
    </source>
</evidence>
<keyword evidence="2" id="KW-0472">Membrane</keyword>
<keyword evidence="4" id="KW-1185">Reference proteome</keyword>